<reference evidence="1 2" key="1">
    <citation type="submission" date="2023-12" db="EMBL/GenBank/DDBJ databases">
        <title>Stenotrophomonas guangdongensis sp. nov., isolated from wilted pepper plants (Capsicum annuum).</title>
        <authorList>
            <person name="Qiu M."/>
            <person name="Li Y."/>
            <person name="Liu Q."/>
            <person name="Zhang X."/>
            <person name="Huang Y."/>
            <person name="Guo R."/>
            <person name="Hu M."/>
            <person name="Zhou J."/>
            <person name="Zhou X."/>
        </authorList>
    </citation>
    <scope>NUCLEOTIDE SEQUENCE [LARGE SCALE GENOMIC DNA]</scope>
    <source>
        <strain evidence="1 2">MH1</strain>
    </source>
</reference>
<dbReference type="RefSeq" id="WP_323438169.1">
    <property type="nucleotide sequence ID" value="NZ_JAYFUH010000063.1"/>
</dbReference>
<gene>
    <name evidence="1" type="ORF">VA603_05335</name>
</gene>
<sequence length="118" mass="12883">MRVAFVLIVVGLSSLLAACVVTGWNPDVSNGYKAIQAYQKSEVVGHTDVVQRKKDAFDCGVLNYNEGNLDGAAQYPGMTVQQVMERRVSIDNCMKSKGYIIRSPIDCTNKGRSTGFCN</sequence>
<protein>
    <recommendedName>
        <fullName evidence="3">Lipoprotein</fullName>
    </recommendedName>
</protein>
<dbReference type="EMBL" id="JAYFUH010000063">
    <property type="protein sequence ID" value="MEA5666958.1"/>
    <property type="molecule type" value="Genomic_DNA"/>
</dbReference>
<evidence type="ECO:0000313" key="2">
    <source>
        <dbReference type="Proteomes" id="UP001301653"/>
    </source>
</evidence>
<comment type="caution">
    <text evidence="1">The sequence shown here is derived from an EMBL/GenBank/DDBJ whole genome shotgun (WGS) entry which is preliminary data.</text>
</comment>
<name>A0ABU5V0T1_9GAMM</name>
<keyword evidence="2" id="KW-1185">Reference proteome</keyword>
<evidence type="ECO:0000313" key="1">
    <source>
        <dbReference type="EMBL" id="MEA5666958.1"/>
    </source>
</evidence>
<evidence type="ECO:0008006" key="3">
    <source>
        <dbReference type="Google" id="ProtNLM"/>
    </source>
</evidence>
<accession>A0ABU5V0T1</accession>
<proteinExistence type="predicted"/>
<dbReference type="PROSITE" id="PS51257">
    <property type="entry name" value="PROKAR_LIPOPROTEIN"/>
    <property type="match status" value="1"/>
</dbReference>
<organism evidence="1 2">
    <name type="scientific">Stenotrophomonas capsici</name>
    <dbReference type="NCBI Taxonomy" id="3110230"/>
    <lineage>
        <taxon>Bacteria</taxon>
        <taxon>Pseudomonadati</taxon>
        <taxon>Pseudomonadota</taxon>
        <taxon>Gammaproteobacteria</taxon>
        <taxon>Lysobacterales</taxon>
        <taxon>Lysobacteraceae</taxon>
        <taxon>Stenotrophomonas</taxon>
    </lineage>
</organism>
<dbReference type="Proteomes" id="UP001301653">
    <property type="component" value="Unassembled WGS sequence"/>
</dbReference>